<evidence type="ECO:0008006" key="3">
    <source>
        <dbReference type="Google" id="ProtNLM"/>
    </source>
</evidence>
<organism evidence="1 2">
    <name type="scientific">Actinoplanes nipponensis</name>
    <dbReference type="NCBI Taxonomy" id="135950"/>
    <lineage>
        <taxon>Bacteria</taxon>
        <taxon>Bacillati</taxon>
        <taxon>Actinomycetota</taxon>
        <taxon>Actinomycetes</taxon>
        <taxon>Micromonosporales</taxon>
        <taxon>Micromonosporaceae</taxon>
        <taxon>Actinoplanes</taxon>
    </lineage>
</organism>
<evidence type="ECO:0000313" key="2">
    <source>
        <dbReference type="Proteomes" id="UP000647172"/>
    </source>
</evidence>
<reference evidence="1" key="1">
    <citation type="submission" date="2021-01" db="EMBL/GenBank/DDBJ databases">
        <title>Whole genome shotgun sequence of Actinoplanes nipponensis NBRC 14063.</title>
        <authorList>
            <person name="Komaki H."/>
            <person name="Tamura T."/>
        </authorList>
    </citation>
    <scope>NUCLEOTIDE SEQUENCE</scope>
    <source>
        <strain evidence="1">NBRC 14063</strain>
    </source>
</reference>
<dbReference type="Proteomes" id="UP000647172">
    <property type="component" value="Unassembled WGS sequence"/>
</dbReference>
<sequence>MSSHREAPEISKDPVADSADLYAFVSPDHPDTVTLIANYVPLQLPASGPNFFEFGDDVLYEIHVDSNGDGRPDLTYQFRFRTELRNDRTFLYNTGPIESLDSENWNRRQFYSVTKVDSHGKHTVLAEKLPCPPCNVGPLSIPDYDKLAEDAVHKLKTGEKVFAGQRADPFFVDLGAIFDLGTLRPFQDKHLVGQKLFNYAGKAVNATDKMNVHSIALQLPLHYVRKDGKKKVRGRDPGAVIGVWTSASRRQVQVRHGKKDNDDVYVGPQVQVSRLGNPLFNEVIVPMAQKDLWNSLPPSEDKRFAEFVEQPELGALLPVLYPGLFDNLAELNKAKTARADLVAILLTGIPDGLIDDFQNNTGDVQADMLRLNTAIPPTKEDPNAFGLLGGDLAGFPNGRRVADDVVSISLRAIAGVTVPLVDEKFKPDAAAALVEQGLSAKDASAKLLKKFPYLGVPFDGFNNPGPADK</sequence>
<dbReference type="InterPro" id="IPR025566">
    <property type="entry name" value="DUF4331"/>
</dbReference>
<dbReference type="EMBL" id="BOMQ01000026">
    <property type="protein sequence ID" value="GIE48783.1"/>
    <property type="molecule type" value="Genomic_DNA"/>
</dbReference>
<name>A0A919MNT2_9ACTN</name>
<comment type="caution">
    <text evidence="1">The sequence shown here is derived from an EMBL/GenBank/DDBJ whole genome shotgun (WGS) entry which is preliminary data.</text>
</comment>
<proteinExistence type="predicted"/>
<keyword evidence="2" id="KW-1185">Reference proteome</keyword>
<dbReference type="Pfam" id="PF14224">
    <property type="entry name" value="DUF4331"/>
    <property type="match status" value="1"/>
</dbReference>
<dbReference type="RefSeq" id="WP_203767679.1">
    <property type="nucleotide sequence ID" value="NZ_BAAAYJ010000116.1"/>
</dbReference>
<protein>
    <recommendedName>
        <fullName evidence="3">DUF4331 domain-containing protein</fullName>
    </recommendedName>
</protein>
<evidence type="ECO:0000313" key="1">
    <source>
        <dbReference type="EMBL" id="GIE48783.1"/>
    </source>
</evidence>
<gene>
    <name evidence="1" type="ORF">Ani05nite_23170</name>
</gene>
<dbReference type="AlphaFoldDB" id="A0A919MNT2"/>
<accession>A0A919MNT2</accession>